<protein>
    <submittedName>
        <fullName evidence="3">Uncharacterized protein</fullName>
    </submittedName>
</protein>
<comment type="caution">
    <text evidence="3">The sequence shown here is derived from an EMBL/GenBank/DDBJ whole genome shotgun (WGS) entry which is preliminary data.</text>
</comment>
<keyword evidence="1" id="KW-0175">Coiled coil</keyword>
<dbReference type="EMBL" id="PEYU01000102">
    <property type="protein sequence ID" value="PIS21965.1"/>
    <property type="molecule type" value="Genomic_DNA"/>
</dbReference>
<evidence type="ECO:0000256" key="2">
    <source>
        <dbReference type="SAM" id="MobiDB-lite"/>
    </source>
</evidence>
<feature type="coiled-coil region" evidence="1">
    <location>
        <begin position="139"/>
        <end position="166"/>
    </location>
</feature>
<reference evidence="4" key="1">
    <citation type="submission" date="2017-09" db="EMBL/GenBank/DDBJ databases">
        <title>Depth-based differentiation of microbial function through sediment-hosted aquifers and enrichment of novel symbionts in the deep terrestrial subsurface.</title>
        <authorList>
            <person name="Probst A.J."/>
            <person name="Ladd B."/>
            <person name="Jarett J.K."/>
            <person name="Geller-Mcgrath D.E."/>
            <person name="Sieber C.M.K."/>
            <person name="Emerson J.B."/>
            <person name="Anantharaman K."/>
            <person name="Thomas B.C."/>
            <person name="Malmstrom R."/>
            <person name="Stieglmeier M."/>
            <person name="Klingl A."/>
            <person name="Woyke T."/>
            <person name="Ryan C.M."/>
            <person name="Banfield J.F."/>
        </authorList>
    </citation>
    <scope>NUCLEOTIDE SEQUENCE [LARGE SCALE GENOMIC DNA]</scope>
</reference>
<evidence type="ECO:0000313" key="4">
    <source>
        <dbReference type="Proteomes" id="UP000231252"/>
    </source>
</evidence>
<feature type="region of interest" description="Disordered" evidence="2">
    <location>
        <begin position="91"/>
        <end position="116"/>
    </location>
</feature>
<dbReference type="Proteomes" id="UP000231252">
    <property type="component" value="Unassembled WGS sequence"/>
</dbReference>
<evidence type="ECO:0000313" key="3">
    <source>
        <dbReference type="EMBL" id="PIS21965.1"/>
    </source>
</evidence>
<gene>
    <name evidence="3" type="ORF">COT50_04560</name>
</gene>
<evidence type="ECO:0000256" key="1">
    <source>
        <dbReference type="SAM" id="Coils"/>
    </source>
</evidence>
<feature type="coiled-coil region" evidence="1">
    <location>
        <begin position="194"/>
        <end position="235"/>
    </location>
</feature>
<sequence>MDAPQVSEKDKKQDILDAYYSLLDQVQGGEESDKKQTTAKLKQTADNLRTVLKKQIDDLGASVYASVDDIMSKVDEVATSLSKLFETRELERQKWERERDEEKKSRQRETEEYNYDVKRSRQLDEDAWNDKKEKREGDLIERDAKLKEAEAELKELRDKDKTFEARLSKGVSDAVSANSAKLQQEFSHKEEMFNAQSRAEIKLLQAKVESLMDLVAGQKAEIELLNKQNDSANQRLTEIASGAVRNFRPGQEVANTNQEIKKQ</sequence>
<organism evidence="3 4">
    <name type="scientific">candidate division WWE3 bacterium CG08_land_8_20_14_0_20_41_10</name>
    <dbReference type="NCBI Taxonomy" id="1975085"/>
    <lineage>
        <taxon>Bacteria</taxon>
        <taxon>Katanobacteria</taxon>
    </lineage>
</organism>
<proteinExistence type="predicted"/>
<accession>A0A2H0XAW1</accession>
<name>A0A2H0XAW1_UNCKA</name>
<dbReference type="AlphaFoldDB" id="A0A2H0XAW1"/>